<dbReference type="Gene3D" id="3.10.100.10">
    <property type="entry name" value="Mannose-Binding Protein A, subunit A"/>
    <property type="match status" value="1"/>
</dbReference>
<protein>
    <recommendedName>
        <fullName evidence="5">C-type lectin domain-containing protein</fullName>
    </recommendedName>
</protein>
<accession>A0AAW0V112</accession>
<dbReference type="GO" id="GO:0038023">
    <property type="term" value="F:signaling receptor activity"/>
    <property type="evidence" value="ECO:0007669"/>
    <property type="project" value="TreeGrafter"/>
</dbReference>
<gene>
    <name evidence="6" type="ORF">O3P69_007537</name>
</gene>
<dbReference type="InterPro" id="IPR051527">
    <property type="entry name" value="KLR_subfamily_B"/>
</dbReference>
<feature type="domain" description="C-type lectin" evidence="5">
    <location>
        <begin position="446"/>
        <end position="563"/>
    </location>
</feature>
<evidence type="ECO:0000313" key="6">
    <source>
        <dbReference type="EMBL" id="KAK8404282.1"/>
    </source>
</evidence>
<dbReference type="CDD" id="cd00037">
    <property type="entry name" value="CLECT"/>
    <property type="match status" value="1"/>
</dbReference>
<feature type="region of interest" description="Disordered" evidence="4">
    <location>
        <begin position="73"/>
        <end position="110"/>
    </location>
</feature>
<evidence type="ECO:0000256" key="2">
    <source>
        <dbReference type="ARBA" id="ARBA00023157"/>
    </source>
</evidence>
<dbReference type="InterPro" id="IPR016187">
    <property type="entry name" value="CTDL_fold"/>
</dbReference>
<sequence length="568" mass="63580">MVRLLQCYTYPTPYLAHSPVSQELFSPPAPRLPLSSIPITRGSLCVLIPDPQLRSLLSSDALGHRKGAFFIFTSNNSNNNTNKETTTEDAADGQTTTEESSEVEPKVSDLTKTETNLIAIESKAMMQSDGEVSLTTVLLKDIRDALYEKTEDLEQEFKENVKHRLDSLSLEVQESVSAVTADLERVRESMEQKVELMLETFSTLKLLVIGQGQHLDELQERLKRYEEEVEQLKQTTLAMQQSSSNYKTQDDFDNPLSLVRGKRNPETDNGNTDLNKTVRNTTMKLEELKQQVQNVTEEVFGVKDELQNLQANVTIFSLASSTPTPLKTSMTVTPSSTSCQCSTEVLQNTIEKLEAAQRKQKNDFVELKRRISVVESFRSGGGSYSQRLGVAEGPREDLEEVKTTVAAVQDDLNKLKEGMEGTVTSNGTFFANASRKGICVWPYSRGGGSCYFVNREDRLGWEAAREHCRGLQGDLASPDNIQTFRSFVHIQRLSRAYTYWMGASNTNPERVWKWTDGRGVGGDIIETGMVQTGRAPKCLAIKPSFRFGGLAESCHESKFFICQQERLL</sequence>
<evidence type="ECO:0000256" key="1">
    <source>
        <dbReference type="ARBA" id="ARBA00022989"/>
    </source>
</evidence>
<dbReference type="EMBL" id="JARAKH010000004">
    <property type="protein sequence ID" value="KAK8404282.1"/>
    <property type="molecule type" value="Genomic_DNA"/>
</dbReference>
<dbReference type="PANTHER" id="PTHR46784:SF1">
    <property type="entry name" value="KILLER CELL LECTIN-LIKE RECEPTOR SUBFAMILY B MEMBER 1"/>
    <property type="match status" value="1"/>
</dbReference>
<dbReference type="SUPFAM" id="SSF56436">
    <property type="entry name" value="C-type lectin-like"/>
    <property type="match status" value="1"/>
</dbReference>
<dbReference type="PROSITE" id="PS50041">
    <property type="entry name" value="C_TYPE_LECTIN_2"/>
    <property type="match status" value="1"/>
</dbReference>
<feature type="coiled-coil region" evidence="3">
    <location>
        <begin position="343"/>
        <end position="370"/>
    </location>
</feature>
<keyword evidence="3" id="KW-0175">Coiled coil</keyword>
<dbReference type="GO" id="GO:0009986">
    <property type="term" value="C:cell surface"/>
    <property type="evidence" value="ECO:0007669"/>
    <property type="project" value="TreeGrafter"/>
</dbReference>
<dbReference type="InterPro" id="IPR001304">
    <property type="entry name" value="C-type_lectin-like"/>
</dbReference>
<proteinExistence type="predicted"/>
<keyword evidence="1" id="KW-0812">Transmembrane</keyword>
<dbReference type="AlphaFoldDB" id="A0AAW0V112"/>
<dbReference type="GO" id="GO:0005886">
    <property type="term" value="C:plasma membrane"/>
    <property type="evidence" value="ECO:0007669"/>
    <property type="project" value="TreeGrafter"/>
</dbReference>
<name>A0AAW0V112_SCYPA</name>
<dbReference type="PANTHER" id="PTHR46784">
    <property type="entry name" value="KILLER CELL LECTIN-LIKE RECEPTOR SUBFAMILY B MEMBER 1"/>
    <property type="match status" value="1"/>
</dbReference>
<dbReference type="SMART" id="SM00034">
    <property type="entry name" value="CLECT"/>
    <property type="match status" value="1"/>
</dbReference>
<keyword evidence="2" id="KW-1015">Disulfide bond</keyword>
<keyword evidence="1" id="KW-1133">Transmembrane helix</keyword>
<keyword evidence="7" id="KW-1185">Reference proteome</keyword>
<evidence type="ECO:0000313" key="7">
    <source>
        <dbReference type="Proteomes" id="UP001487740"/>
    </source>
</evidence>
<evidence type="ECO:0000256" key="4">
    <source>
        <dbReference type="SAM" id="MobiDB-lite"/>
    </source>
</evidence>
<reference evidence="6 7" key="1">
    <citation type="submission" date="2023-03" db="EMBL/GenBank/DDBJ databases">
        <title>High-quality genome of Scylla paramamosain provides insights in environmental adaptation.</title>
        <authorList>
            <person name="Zhang L."/>
        </authorList>
    </citation>
    <scope>NUCLEOTIDE SEQUENCE [LARGE SCALE GENOMIC DNA]</scope>
    <source>
        <strain evidence="6">LZ_2023a</strain>
        <tissue evidence="6">Muscle</tissue>
    </source>
</reference>
<feature type="region of interest" description="Disordered" evidence="4">
    <location>
        <begin position="240"/>
        <end position="275"/>
    </location>
</feature>
<dbReference type="InterPro" id="IPR016186">
    <property type="entry name" value="C-type_lectin-like/link_sf"/>
</dbReference>
<evidence type="ECO:0000259" key="5">
    <source>
        <dbReference type="PROSITE" id="PS50041"/>
    </source>
</evidence>
<keyword evidence="1" id="KW-0472">Membrane</keyword>
<evidence type="ECO:0000256" key="3">
    <source>
        <dbReference type="SAM" id="Coils"/>
    </source>
</evidence>
<dbReference type="Proteomes" id="UP001487740">
    <property type="component" value="Unassembled WGS sequence"/>
</dbReference>
<organism evidence="6 7">
    <name type="scientific">Scylla paramamosain</name>
    <name type="common">Mud crab</name>
    <dbReference type="NCBI Taxonomy" id="85552"/>
    <lineage>
        <taxon>Eukaryota</taxon>
        <taxon>Metazoa</taxon>
        <taxon>Ecdysozoa</taxon>
        <taxon>Arthropoda</taxon>
        <taxon>Crustacea</taxon>
        <taxon>Multicrustacea</taxon>
        <taxon>Malacostraca</taxon>
        <taxon>Eumalacostraca</taxon>
        <taxon>Eucarida</taxon>
        <taxon>Decapoda</taxon>
        <taxon>Pleocyemata</taxon>
        <taxon>Brachyura</taxon>
        <taxon>Eubrachyura</taxon>
        <taxon>Portunoidea</taxon>
        <taxon>Portunidae</taxon>
        <taxon>Portuninae</taxon>
        <taxon>Scylla</taxon>
    </lineage>
</organism>
<dbReference type="Pfam" id="PF00059">
    <property type="entry name" value="Lectin_C"/>
    <property type="match status" value="1"/>
</dbReference>
<comment type="caution">
    <text evidence="6">The sequence shown here is derived from an EMBL/GenBank/DDBJ whole genome shotgun (WGS) entry which is preliminary data.</text>
</comment>
<feature type="compositionally biased region" description="Low complexity" evidence="4">
    <location>
        <begin position="73"/>
        <end position="84"/>
    </location>
</feature>